<evidence type="ECO:0000313" key="7">
    <source>
        <dbReference type="Proteomes" id="UP000031549"/>
    </source>
</evidence>
<sequence length="379" mass="42065">MQTAKKIVIVGGGIGGAATALALHHAGFDVMVYERTPELPEVGAGVALWANATHVLKNLGVLQDTLSASQFIARYQFNSQSGEELMSLPVDHFEVPAICIHRADLHAILWRNLPRDRFVFGQAFERFEQVGNKVRIHFASGLTVESDALIGADGLNSRVRSQLLGDGKPIYRGFTAWRGLTDYIPSAHRHDCIREFLGYGRGFGFVMIGKKRMYWYVAAKATEGQPDAAIGRKKELQLMFQDWCEPIPELIAATDEANILRNDLYDRVPTQPWSQQNITLLGDAAHPTLPTLGQGACMALEDAIVVTKCLLASDTKAAFEQYESQRFARTKMIVEESLQAAKLGQWENRAAVALREIFMKLLPTPVLKNKVNALQAYRV</sequence>
<feature type="domain" description="FAD-binding" evidence="5">
    <location>
        <begin position="6"/>
        <end position="336"/>
    </location>
</feature>
<evidence type="ECO:0000256" key="4">
    <source>
        <dbReference type="ARBA" id="ARBA00023002"/>
    </source>
</evidence>
<dbReference type="RefSeq" id="WP_039753230.1">
    <property type="nucleotide sequence ID" value="NZ_JTCM02000062.1"/>
</dbReference>
<dbReference type="GO" id="GO:0071949">
    <property type="term" value="F:FAD binding"/>
    <property type="evidence" value="ECO:0007669"/>
    <property type="project" value="InterPro"/>
</dbReference>
<dbReference type="PRINTS" id="PR00420">
    <property type="entry name" value="RNGMNOXGNASE"/>
</dbReference>
<name>A0A846HEK9_9CYAN</name>
<dbReference type="SUPFAM" id="SSF51905">
    <property type="entry name" value="FAD/NAD(P)-binding domain"/>
    <property type="match status" value="1"/>
</dbReference>
<dbReference type="Proteomes" id="UP000031549">
    <property type="component" value="Unassembled WGS sequence"/>
</dbReference>
<gene>
    <name evidence="6" type="ORF">PI95_022425</name>
</gene>
<dbReference type="AlphaFoldDB" id="A0A846HEK9"/>
<keyword evidence="3" id="KW-0274">FAD</keyword>
<evidence type="ECO:0000259" key="5">
    <source>
        <dbReference type="Pfam" id="PF01494"/>
    </source>
</evidence>
<accession>A0A846HEK9</accession>
<organism evidence="6 7">
    <name type="scientific">Hassallia byssoidea VB512170</name>
    <dbReference type="NCBI Taxonomy" id="1304833"/>
    <lineage>
        <taxon>Bacteria</taxon>
        <taxon>Bacillati</taxon>
        <taxon>Cyanobacteriota</taxon>
        <taxon>Cyanophyceae</taxon>
        <taxon>Nostocales</taxon>
        <taxon>Tolypothrichaceae</taxon>
        <taxon>Hassallia</taxon>
    </lineage>
</organism>
<evidence type="ECO:0000256" key="1">
    <source>
        <dbReference type="ARBA" id="ARBA00001974"/>
    </source>
</evidence>
<keyword evidence="4" id="KW-0560">Oxidoreductase</keyword>
<dbReference type="GO" id="GO:0016491">
    <property type="term" value="F:oxidoreductase activity"/>
    <property type="evidence" value="ECO:0007669"/>
    <property type="project" value="UniProtKB-KW"/>
</dbReference>
<keyword evidence="2" id="KW-0285">Flavoprotein</keyword>
<dbReference type="Gene3D" id="3.50.50.60">
    <property type="entry name" value="FAD/NAD(P)-binding domain"/>
    <property type="match status" value="1"/>
</dbReference>
<keyword evidence="7" id="KW-1185">Reference proteome</keyword>
<protein>
    <submittedName>
        <fullName evidence="6">FAD-dependent oxidoreductase</fullName>
    </submittedName>
</protein>
<evidence type="ECO:0000256" key="2">
    <source>
        <dbReference type="ARBA" id="ARBA00022630"/>
    </source>
</evidence>
<comment type="caution">
    <text evidence="6">The sequence shown here is derived from an EMBL/GenBank/DDBJ whole genome shotgun (WGS) entry which is preliminary data.</text>
</comment>
<dbReference type="EMBL" id="JTCM02000062">
    <property type="protein sequence ID" value="NEU75239.1"/>
    <property type="molecule type" value="Genomic_DNA"/>
</dbReference>
<dbReference type="PANTHER" id="PTHR46496:SF1">
    <property type="entry name" value="ZEAXANTHIN EPOXIDASE, CHLOROPLASTIC"/>
    <property type="match status" value="1"/>
</dbReference>
<evidence type="ECO:0000313" key="6">
    <source>
        <dbReference type="EMBL" id="NEU75239.1"/>
    </source>
</evidence>
<dbReference type="InterPro" id="IPR036188">
    <property type="entry name" value="FAD/NAD-bd_sf"/>
</dbReference>
<proteinExistence type="predicted"/>
<reference evidence="6 7" key="1">
    <citation type="journal article" date="2015" name="Genome Announc.">
        <title>Draft Genome Sequence of Cyanobacterium Hassallia byssoidea Strain VB512170, Isolated from Monuments in India.</title>
        <authorList>
            <person name="Singh D."/>
            <person name="Chandrababunaidu M.M."/>
            <person name="Panda A."/>
            <person name="Sen D."/>
            <person name="Bhattacharyya S."/>
            <person name="Adhikary S.P."/>
            <person name="Tripathy S."/>
        </authorList>
    </citation>
    <scope>NUCLEOTIDE SEQUENCE [LARGE SCALE GENOMIC DNA]</scope>
    <source>
        <strain evidence="6 7">VB512170</strain>
    </source>
</reference>
<dbReference type="InterPro" id="IPR002938">
    <property type="entry name" value="FAD-bd"/>
</dbReference>
<dbReference type="PANTHER" id="PTHR46496">
    <property type="match status" value="1"/>
</dbReference>
<comment type="cofactor">
    <cofactor evidence="1">
        <name>FAD</name>
        <dbReference type="ChEBI" id="CHEBI:57692"/>
    </cofactor>
</comment>
<evidence type="ECO:0000256" key="3">
    <source>
        <dbReference type="ARBA" id="ARBA00022827"/>
    </source>
</evidence>
<dbReference type="Pfam" id="PF01494">
    <property type="entry name" value="FAD_binding_3"/>
    <property type="match status" value="1"/>
</dbReference>